<evidence type="ECO:0000259" key="7">
    <source>
        <dbReference type="Pfam" id="PF07034"/>
    </source>
</evidence>
<dbReference type="Pfam" id="PF07034">
    <property type="entry name" value="ORC3_N"/>
    <property type="match status" value="1"/>
</dbReference>
<evidence type="ECO:0000256" key="3">
    <source>
        <dbReference type="ARBA" id="ARBA00022705"/>
    </source>
</evidence>
<comment type="similarity">
    <text evidence="2">Belongs to the ORC3 family.</text>
</comment>
<evidence type="ECO:0000313" key="10">
    <source>
        <dbReference type="Proteomes" id="UP001172681"/>
    </source>
</evidence>
<comment type="caution">
    <text evidence="9">The sequence shown here is derived from an EMBL/GenBank/DDBJ whole genome shotgun (WGS) entry which is preliminary data.</text>
</comment>
<sequence>MPSLRQLANAAHGYSSPYGINDVEVALQSGERAFNQRRAALYTSDLQDTALALVDIVIAELMDAEEVYVDDNAHTGCYIFRSTDNEQQDELDQRPKKRRKIGASSHDAVNKDEALTWPRLLGGQESPEGPHLRQQLFEAVWAEQQAKIDAVTGRVDETFVDEMLEYMRNYEVEKSDGRIGTGLVVSTHGRDAYKDLFRGWENGHSPTSTDLLIRLQPSHAPSLQIALKNIIRFALSQRQGMDEYNTFLAANKGMIPMSFDLELLHRYSIKHDVNRVLVFVSDIEAFDTGVFSELVATFSSWADRIPFVLFIEISTTIALFESRLSRSTINQLDARVFESLHADNQNDPLFEIYATIQDSGADVFIGPSTVGVLAELAQDQSCTTETLLRALKYVFMSHFFANPLSVLLRSNTDTVSPGVLSLAQILRNTPGFRAHCEHLANGTKAQRQRLRALLSSDATLETESIQCLRAGRERMRSMLTTVTSTRFVYQHLHGTTTMSSFEVQTELLASLPDLSQSEIFNDIETTIRSMGTFKDFQDFISAISEALEDLNAFEPDLEDYGTDQSIPTLSSIRDELQLDLRNRDLSELTNAFLNLLNCYIQSRTTYTHAGPEAIPWTTFMAEAYIYNLKSPLNAIVHPRTRYALERALTRSSDYLGCDCCMPDKGAVLDKTTLPPTCLLLSMLNEAGTVINVRDLWDAFRGMVAPSLGYSGTEQNGDKDSEGNEEGLEDMDEATERKALALFYRSVAELRHLGLIRQSKRKPGVDCVAKTAWMGL</sequence>
<evidence type="ECO:0000256" key="6">
    <source>
        <dbReference type="SAM" id="MobiDB-lite"/>
    </source>
</evidence>
<evidence type="ECO:0000259" key="8">
    <source>
        <dbReference type="Pfam" id="PF18137"/>
    </source>
</evidence>
<dbReference type="PANTHER" id="PTHR12748:SF0">
    <property type="entry name" value="ORIGIN RECOGNITION COMPLEX SUBUNIT 3"/>
    <property type="match status" value="1"/>
</dbReference>
<dbReference type="GO" id="GO:0006270">
    <property type="term" value="P:DNA replication initiation"/>
    <property type="evidence" value="ECO:0007669"/>
    <property type="project" value="TreeGrafter"/>
</dbReference>
<proteinExistence type="inferred from homology"/>
<protein>
    <submittedName>
        <fullName evidence="9">Origin recognition complex subunit 3</fullName>
    </submittedName>
</protein>
<keyword evidence="10" id="KW-1185">Reference proteome</keyword>
<dbReference type="PANTHER" id="PTHR12748">
    <property type="entry name" value="ORIGIN RECOGNITION COMPLEX SUBUNIT 3"/>
    <property type="match status" value="1"/>
</dbReference>
<dbReference type="GO" id="GO:0003688">
    <property type="term" value="F:DNA replication origin binding"/>
    <property type="evidence" value="ECO:0007669"/>
    <property type="project" value="TreeGrafter"/>
</dbReference>
<dbReference type="GO" id="GO:0005664">
    <property type="term" value="C:nuclear origin of replication recognition complex"/>
    <property type="evidence" value="ECO:0007669"/>
    <property type="project" value="InterPro"/>
</dbReference>
<feature type="domain" description="Origin recognition complex subunit 3 N-terminal" evidence="7">
    <location>
        <begin position="72"/>
        <end position="407"/>
    </location>
</feature>
<dbReference type="InterPro" id="IPR045667">
    <property type="entry name" value="ORC3_N"/>
</dbReference>
<dbReference type="EMBL" id="JAPDRN010000224">
    <property type="protein sequence ID" value="KAJ9611816.1"/>
    <property type="molecule type" value="Genomic_DNA"/>
</dbReference>
<dbReference type="GO" id="GO:0031261">
    <property type="term" value="C:DNA replication preinitiation complex"/>
    <property type="evidence" value="ECO:0007669"/>
    <property type="project" value="TreeGrafter"/>
</dbReference>
<keyword evidence="3" id="KW-0235">DNA replication</keyword>
<dbReference type="Pfam" id="PF18137">
    <property type="entry name" value="WHD_ORC"/>
    <property type="match status" value="1"/>
</dbReference>
<reference evidence="9" key="1">
    <citation type="submission" date="2022-10" db="EMBL/GenBank/DDBJ databases">
        <title>Culturing micro-colonial fungi from biological soil crusts in the Mojave desert and describing Neophaeococcomyces mojavensis, and introducing the new genera and species Taxawa tesnikishii.</title>
        <authorList>
            <person name="Kurbessoian T."/>
            <person name="Stajich J.E."/>
        </authorList>
    </citation>
    <scope>NUCLEOTIDE SEQUENCE</scope>
    <source>
        <strain evidence="9">TK_35</strain>
    </source>
</reference>
<comment type="subcellular location">
    <subcellularLocation>
        <location evidence="1">Nucleus</location>
    </subcellularLocation>
</comment>
<evidence type="ECO:0000256" key="1">
    <source>
        <dbReference type="ARBA" id="ARBA00004123"/>
    </source>
</evidence>
<name>A0AA38XED0_9EURO</name>
<feature type="region of interest" description="Disordered" evidence="6">
    <location>
        <begin position="710"/>
        <end position="730"/>
    </location>
</feature>
<feature type="region of interest" description="Disordered" evidence="6">
    <location>
        <begin position="85"/>
        <end position="108"/>
    </location>
</feature>
<evidence type="ECO:0000256" key="4">
    <source>
        <dbReference type="ARBA" id="ARBA00023125"/>
    </source>
</evidence>
<dbReference type="AlphaFoldDB" id="A0AA38XED0"/>
<accession>A0AA38XED0</accession>
<organism evidence="9 10">
    <name type="scientific">Knufia peltigerae</name>
    <dbReference type="NCBI Taxonomy" id="1002370"/>
    <lineage>
        <taxon>Eukaryota</taxon>
        <taxon>Fungi</taxon>
        <taxon>Dikarya</taxon>
        <taxon>Ascomycota</taxon>
        <taxon>Pezizomycotina</taxon>
        <taxon>Eurotiomycetes</taxon>
        <taxon>Chaetothyriomycetidae</taxon>
        <taxon>Chaetothyriales</taxon>
        <taxon>Trichomeriaceae</taxon>
        <taxon>Knufia</taxon>
    </lineage>
</organism>
<keyword evidence="5" id="KW-0539">Nucleus</keyword>
<dbReference type="CDD" id="cd20704">
    <property type="entry name" value="Orc3"/>
    <property type="match status" value="1"/>
</dbReference>
<dbReference type="InterPro" id="IPR020795">
    <property type="entry name" value="ORC3"/>
</dbReference>
<evidence type="ECO:0000313" key="9">
    <source>
        <dbReference type="EMBL" id="KAJ9611816.1"/>
    </source>
</evidence>
<dbReference type="InterPro" id="IPR040855">
    <property type="entry name" value="ORC_WH_C"/>
</dbReference>
<feature type="domain" description="Origin recognition complex subunit 3 winged helix C-terminal" evidence="8">
    <location>
        <begin position="641"/>
        <end position="772"/>
    </location>
</feature>
<evidence type="ECO:0000256" key="5">
    <source>
        <dbReference type="ARBA" id="ARBA00023242"/>
    </source>
</evidence>
<dbReference type="Proteomes" id="UP001172681">
    <property type="component" value="Unassembled WGS sequence"/>
</dbReference>
<keyword evidence="4" id="KW-0238">DNA-binding</keyword>
<dbReference type="GO" id="GO:0005656">
    <property type="term" value="C:nuclear pre-replicative complex"/>
    <property type="evidence" value="ECO:0007669"/>
    <property type="project" value="TreeGrafter"/>
</dbReference>
<gene>
    <name evidence="9" type="primary">ORC3</name>
    <name evidence="9" type="ORF">H2204_015179</name>
</gene>
<evidence type="ECO:0000256" key="2">
    <source>
        <dbReference type="ARBA" id="ARBA00010977"/>
    </source>
</evidence>